<dbReference type="PANTHER" id="PTHR44757:SF2">
    <property type="entry name" value="BIOFILM ARCHITECTURE MAINTENANCE PROTEIN MBAA"/>
    <property type="match status" value="1"/>
</dbReference>
<dbReference type="SUPFAM" id="SSF55073">
    <property type="entry name" value="Nucleotide cyclase"/>
    <property type="match status" value="1"/>
</dbReference>
<dbReference type="SMART" id="SM00267">
    <property type="entry name" value="GGDEF"/>
    <property type="match status" value="1"/>
</dbReference>
<dbReference type="Proteomes" id="UP001319060">
    <property type="component" value="Unassembled WGS sequence"/>
</dbReference>
<dbReference type="InterPro" id="IPR000014">
    <property type="entry name" value="PAS"/>
</dbReference>
<proteinExistence type="predicted"/>
<gene>
    <name evidence="4" type="ORF">JYA64_08935</name>
</gene>
<dbReference type="Pfam" id="PF00990">
    <property type="entry name" value="GGDEF"/>
    <property type="match status" value="1"/>
</dbReference>
<dbReference type="Gene3D" id="3.20.20.450">
    <property type="entry name" value="EAL domain"/>
    <property type="match status" value="1"/>
</dbReference>
<dbReference type="SUPFAM" id="SSF141868">
    <property type="entry name" value="EAL domain-like"/>
    <property type="match status" value="1"/>
</dbReference>
<dbReference type="InterPro" id="IPR001633">
    <property type="entry name" value="EAL_dom"/>
</dbReference>
<dbReference type="CDD" id="cd01948">
    <property type="entry name" value="EAL"/>
    <property type="match status" value="1"/>
</dbReference>
<dbReference type="Gene3D" id="3.30.450.20">
    <property type="entry name" value="PAS domain"/>
    <property type="match status" value="1"/>
</dbReference>
<dbReference type="InterPro" id="IPR035965">
    <property type="entry name" value="PAS-like_dom_sf"/>
</dbReference>
<dbReference type="InterPro" id="IPR043128">
    <property type="entry name" value="Rev_trsase/Diguanyl_cyclase"/>
</dbReference>
<comment type="caution">
    <text evidence="4">The sequence shown here is derived from an EMBL/GenBank/DDBJ whole genome shotgun (WGS) entry which is preliminary data.</text>
</comment>
<evidence type="ECO:0000313" key="5">
    <source>
        <dbReference type="Proteomes" id="UP001319060"/>
    </source>
</evidence>
<evidence type="ECO:0000313" key="4">
    <source>
        <dbReference type="EMBL" id="MBN3545419.1"/>
    </source>
</evidence>
<evidence type="ECO:0000259" key="2">
    <source>
        <dbReference type="PROSITE" id="PS50883"/>
    </source>
</evidence>
<dbReference type="RefSeq" id="WP_188402975.1">
    <property type="nucleotide sequence ID" value="NZ_BMCE01000002.1"/>
</dbReference>
<dbReference type="PROSITE" id="PS50883">
    <property type="entry name" value="EAL"/>
    <property type="match status" value="1"/>
</dbReference>
<feature type="domain" description="EAL" evidence="2">
    <location>
        <begin position="338"/>
        <end position="595"/>
    </location>
</feature>
<name>A0ABS2ZFL0_9BACL</name>
<dbReference type="CDD" id="cd00130">
    <property type="entry name" value="PAS"/>
    <property type="match status" value="1"/>
</dbReference>
<keyword evidence="5" id="KW-1185">Reference proteome</keyword>
<dbReference type="Pfam" id="PF13426">
    <property type="entry name" value="PAS_9"/>
    <property type="match status" value="1"/>
</dbReference>
<dbReference type="InterPro" id="IPR035919">
    <property type="entry name" value="EAL_sf"/>
</dbReference>
<dbReference type="InterPro" id="IPR052155">
    <property type="entry name" value="Biofilm_reg_signaling"/>
</dbReference>
<dbReference type="NCBIfam" id="TIGR00229">
    <property type="entry name" value="sensory_box"/>
    <property type="match status" value="1"/>
</dbReference>
<dbReference type="InterPro" id="IPR029787">
    <property type="entry name" value="Nucleotide_cyclase"/>
</dbReference>
<dbReference type="CDD" id="cd01949">
    <property type="entry name" value="GGDEF"/>
    <property type="match status" value="1"/>
</dbReference>
<dbReference type="PROSITE" id="PS50887">
    <property type="entry name" value="GGDEF"/>
    <property type="match status" value="1"/>
</dbReference>
<organism evidence="4 5">
    <name type="scientific">Fictibacillus barbaricus</name>
    <dbReference type="NCBI Taxonomy" id="182136"/>
    <lineage>
        <taxon>Bacteria</taxon>
        <taxon>Bacillati</taxon>
        <taxon>Bacillota</taxon>
        <taxon>Bacilli</taxon>
        <taxon>Bacillales</taxon>
        <taxon>Fictibacillaceae</taxon>
        <taxon>Fictibacillus</taxon>
    </lineage>
</organism>
<dbReference type="PROSITE" id="PS50112">
    <property type="entry name" value="PAS"/>
    <property type="match status" value="1"/>
</dbReference>
<sequence length="602" mass="68393">MKTNPTIAGYIKESDELLALSHLIQMNTKEMEELTSNLLESEQRYKSLFDHNPDMIYSMDMKGYITSVNHALVQTLGFSKEDMLSAHALKFVSEEDHKRVIEHFRLAVYDKPQTFVTSIKRKDGSQLLSSITNIPIVVNQKVVGVYGIGKNITWQLKAEEEIEQLAFHDSLTGLPNRSMFEKRLRELIAESDHSRSKLAVMFIDIDQFKIINESFGHHIGDVVLKHVGKQLRQVINSQDLLCRFAGDLFTLILTSIDKPDDVIDTANRITEALKMPIYLDGQEYTVSTSIGISIYPNDSTSADVLIKNADTALHKAKEKGRGKREFFTGEMNAFTLERLKLEGYLRKAVQKGELEPYFQPQFCLKTERVIGFEALIRWNHPELGLISPIQFVPLAEEIGLIDEIGRFVLFESCKQLKKWHDGGATHLSISVNVSGRQFQRLSFVYEVKEALEEAGLSAEYLHLELTESTMIKNVQYSISIMRELRELGVQLSIDDFGTGYSSLSYLKDFPVDSLKIDQSFIRHLSDDYFNTSDAAIIKAIIMMCEGLSLSTVAEGVETFEQMKLLREYGCHMAQGYIISKPMPAYDAEQFITNFYTVKNSTS</sequence>
<dbReference type="PANTHER" id="PTHR44757">
    <property type="entry name" value="DIGUANYLATE CYCLASE DGCP"/>
    <property type="match status" value="1"/>
</dbReference>
<evidence type="ECO:0000259" key="1">
    <source>
        <dbReference type="PROSITE" id="PS50112"/>
    </source>
</evidence>
<feature type="domain" description="PAS" evidence="1">
    <location>
        <begin position="41"/>
        <end position="111"/>
    </location>
</feature>
<dbReference type="SUPFAM" id="SSF55785">
    <property type="entry name" value="PYP-like sensor domain (PAS domain)"/>
    <property type="match status" value="1"/>
</dbReference>
<evidence type="ECO:0000259" key="3">
    <source>
        <dbReference type="PROSITE" id="PS50887"/>
    </source>
</evidence>
<feature type="domain" description="GGDEF" evidence="3">
    <location>
        <begin position="196"/>
        <end position="329"/>
    </location>
</feature>
<dbReference type="Pfam" id="PF00563">
    <property type="entry name" value="EAL"/>
    <property type="match status" value="1"/>
</dbReference>
<dbReference type="SMART" id="SM00091">
    <property type="entry name" value="PAS"/>
    <property type="match status" value="1"/>
</dbReference>
<dbReference type="SMART" id="SM00052">
    <property type="entry name" value="EAL"/>
    <property type="match status" value="1"/>
</dbReference>
<dbReference type="InterPro" id="IPR000160">
    <property type="entry name" value="GGDEF_dom"/>
</dbReference>
<accession>A0ABS2ZFL0</accession>
<dbReference type="EMBL" id="JAFHKS010000042">
    <property type="protein sequence ID" value="MBN3545419.1"/>
    <property type="molecule type" value="Genomic_DNA"/>
</dbReference>
<protein>
    <submittedName>
        <fullName evidence="4">EAL domain-containing protein</fullName>
    </submittedName>
</protein>
<reference evidence="4 5" key="1">
    <citation type="submission" date="2021-01" db="EMBL/GenBank/DDBJ databases">
        <title>Genome Sequencing of Type Strains.</title>
        <authorList>
            <person name="Lemaire J.F."/>
            <person name="Inderbitzin P."/>
            <person name="Collins S.B."/>
            <person name="Wespe N."/>
            <person name="Knight-Connoni V."/>
        </authorList>
    </citation>
    <scope>NUCLEOTIDE SEQUENCE [LARGE SCALE GENOMIC DNA]</scope>
    <source>
        <strain evidence="4 5">DSM 14730</strain>
    </source>
</reference>
<dbReference type="NCBIfam" id="TIGR00254">
    <property type="entry name" value="GGDEF"/>
    <property type="match status" value="1"/>
</dbReference>
<dbReference type="Gene3D" id="3.30.70.270">
    <property type="match status" value="1"/>
</dbReference>